<dbReference type="InterPro" id="IPR001296">
    <property type="entry name" value="Glyco_trans_1"/>
</dbReference>
<protein>
    <submittedName>
        <fullName evidence="7">Putative glycosyltransferase</fullName>
        <ecNumber evidence="7">2.4.-.-</ecNumber>
    </submittedName>
</protein>
<feature type="domain" description="Glycosyl transferase family 1" evidence="4">
    <location>
        <begin position="522"/>
        <end position="668"/>
    </location>
</feature>
<dbReference type="CDD" id="cd00761">
    <property type="entry name" value="Glyco_tranf_GTA_type"/>
    <property type="match status" value="1"/>
</dbReference>
<evidence type="ECO:0000256" key="2">
    <source>
        <dbReference type="ARBA" id="ARBA00022679"/>
    </source>
</evidence>
<gene>
    <name evidence="7" type="ORF">YM304_14600</name>
</gene>
<dbReference type="InterPro" id="IPR029044">
    <property type="entry name" value="Nucleotide-diphossugar_trans"/>
</dbReference>
<dbReference type="GO" id="GO:0016757">
    <property type="term" value="F:glycosyltransferase activity"/>
    <property type="evidence" value="ECO:0007669"/>
    <property type="project" value="UniProtKB-KW"/>
</dbReference>
<dbReference type="SUPFAM" id="SSF53448">
    <property type="entry name" value="Nucleotide-diphospho-sugar transferases"/>
    <property type="match status" value="1"/>
</dbReference>
<dbReference type="KEGG" id="aym:YM304_14600"/>
<evidence type="ECO:0000256" key="1">
    <source>
        <dbReference type="ARBA" id="ARBA00022676"/>
    </source>
</evidence>
<keyword evidence="1 7" id="KW-0328">Glycosyltransferase</keyword>
<evidence type="ECO:0000259" key="6">
    <source>
        <dbReference type="Pfam" id="PF13439"/>
    </source>
</evidence>
<evidence type="ECO:0000313" key="8">
    <source>
        <dbReference type="Proteomes" id="UP000011863"/>
    </source>
</evidence>
<organism evidence="7 8">
    <name type="scientific">Ilumatobacter coccineus (strain NBRC 103263 / KCTC 29153 / YM16-304)</name>
    <dbReference type="NCBI Taxonomy" id="1313172"/>
    <lineage>
        <taxon>Bacteria</taxon>
        <taxon>Bacillati</taxon>
        <taxon>Actinomycetota</taxon>
        <taxon>Acidimicrobiia</taxon>
        <taxon>Acidimicrobiales</taxon>
        <taxon>Ilumatobacteraceae</taxon>
        <taxon>Ilumatobacter</taxon>
    </lineage>
</organism>
<proteinExistence type="predicted"/>
<dbReference type="InterPro" id="IPR028098">
    <property type="entry name" value="Glyco_trans_4-like_N"/>
</dbReference>
<dbReference type="PANTHER" id="PTHR43685:SF3">
    <property type="entry name" value="SLR2126 PROTEIN"/>
    <property type="match status" value="1"/>
</dbReference>
<dbReference type="InterPro" id="IPR001173">
    <property type="entry name" value="Glyco_trans_2-like"/>
</dbReference>
<dbReference type="Proteomes" id="UP000011863">
    <property type="component" value="Chromosome"/>
</dbReference>
<dbReference type="Gene3D" id="3.90.550.10">
    <property type="entry name" value="Spore Coat Polysaccharide Biosynthesis Protein SpsA, Chain A"/>
    <property type="match status" value="1"/>
</dbReference>
<dbReference type="PANTHER" id="PTHR43685">
    <property type="entry name" value="GLYCOSYLTRANSFERASE"/>
    <property type="match status" value="1"/>
</dbReference>
<feature type="compositionally biased region" description="Basic and acidic residues" evidence="3">
    <location>
        <begin position="718"/>
        <end position="746"/>
    </location>
</feature>
<evidence type="ECO:0000259" key="4">
    <source>
        <dbReference type="Pfam" id="PF00534"/>
    </source>
</evidence>
<evidence type="ECO:0000313" key="7">
    <source>
        <dbReference type="EMBL" id="BAN01774.1"/>
    </source>
</evidence>
<dbReference type="Pfam" id="PF00535">
    <property type="entry name" value="Glycos_transf_2"/>
    <property type="match status" value="1"/>
</dbReference>
<feature type="domain" description="Glycosyltransferase 2-like" evidence="5">
    <location>
        <begin position="4"/>
        <end position="166"/>
    </location>
</feature>
<keyword evidence="2 7" id="KW-0808">Transferase</keyword>
<name>A0A6C7E0H0_ILUCY</name>
<sequence>MAVSVIIPTFNRRDRLERVLRALEHQTHRGPLEVVVVSDGSTDGSHEFLRSHGLDLDVMAVQIDNSGPAVARNVGIDHASKDLVLFLDDDVVPEPDLVEQHVREHGNSGNRHLVVIGPMLSPVDAEYEPWVEWEQFQLSKQYQSLGENDVEPSYRQFYTGNASLFREHLVRLGGFDSSFRRAEDVELAFRLHQAGLVFRFCPTARGMHYAERPFSSWRAMAFAYGRNNVIFARTGQDFMLRSMAEEFDERHGLQRVLVQRIVGGRLMEPTQFVLERLMRLSAALRARSLTRNLLSAMYGLDFYQGVAQELGSREELLTLLGRLGTDPDTFTPFFVLEQTLGHVTHTKNLVAALHNSQSLQLAVIPVEPGLGRFGSRLPGWSNWTVRAGLRARLGLRRVQRRYPDVTAHALFVHSQVPAVLLGRRLRSLPSVVSLDATPLQYDSLGASYSHEVGSRLAERIKLALNRRCFASADRLVTWSSWAKDGLCDDYGVRPDDVTVIPPGVDLEIWERPERTPTAGPVGILFVGGDLERKGGNLLLAAAATLANSDVPDFEIHIVTKTEISAPPPGVTVHHSLTANSPELIELYHRCEIFCLPTAGDCLPMVLAEAGAAGMALVSTDVGAISEIVRPGETGSLVPVGDERALSACLDGLLRDSALRQRFGRSAQELIRTEHDARKNARRLVELLADVAEFTLPPDWHVEDFGFDTATLRTASRTRGNEFEEVDRPPREIDGDRRGVVEHRPRG</sequence>
<dbReference type="EMBL" id="AP012057">
    <property type="protein sequence ID" value="BAN01774.1"/>
    <property type="molecule type" value="Genomic_DNA"/>
</dbReference>
<dbReference type="Pfam" id="PF13439">
    <property type="entry name" value="Glyco_transf_4"/>
    <property type="match status" value="1"/>
</dbReference>
<dbReference type="CDD" id="cd03801">
    <property type="entry name" value="GT4_PimA-like"/>
    <property type="match status" value="1"/>
</dbReference>
<evidence type="ECO:0000256" key="3">
    <source>
        <dbReference type="SAM" id="MobiDB-lite"/>
    </source>
</evidence>
<dbReference type="SUPFAM" id="SSF53756">
    <property type="entry name" value="UDP-Glycosyltransferase/glycogen phosphorylase"/>
    <property type="match status" value="1"/>
</dbReference>
<accession>A0A6C7E0H0</accession>
<evidence type="ECO:0000259" key="5">
    <source>
        <dbReference type="Pfam" id="PF00535"/>
    </source>
</evidence>
<dbReference type="AlphaFoldDB" id="A0A6C7E0H0"/>
<reference evidence="7 8" key="1">
    <citation type="journal article" date="2013" name="Int. J. Syst. Evol. Microbiol.">
        <title>Ilumatobacter nonamiense sp. nov. and Ilumatobacter coccineum sp. nov., isolated from seashore sand.</title>
        <authorList>
            <person name="Matsumoto A."/>
            <person name="Kasai H."/>
            <person name="Matsuo Y."/>
            <person name="Shizuri Y."/>
            <person name="Ichikawa N."/>
            <person name="Fujita N."/>
            <person name="Omura S."/>
            <person name="Takahashi Y."/>
        </authorList>
    </citation>
    <scope>NUCLEOTIDE SEQUENCE [LARGE SCALE GENOMIC DNA]</scope>
    <source>
        <strain evidence="8">NBRC 103263 / KCTC 29153 / YM16-304</strain>
    </source>
</reference>
<dbReference type="Gene3D" id="3.40.50.2000">
    <property type="entry name" value="Glycogen Phosphorylase B"/>
    <property type="match status" value="2"/>
</dbReference>
<feature type="region of interest" description="Disordered" evidence="3">
    <location>
        <begin position="717"/>
        <end position="746"/>
    </location>
</feature>
<feature type="domain" description="Glycosyltransferase subfamily 4-like N-terminal" evidence="6">
    <location>
        <begin position="344"/>
        <end position="507"/>
    </location>
</feature>
<keyword evidence="8" id="KW-1185">Reference proteome</keyword>
<dbReference type="InterPro" id="IPR050834">
    <property type="entry name" value="Glycosyltransf_2"/>
</dbReference>
<dbReference type="EC" id="2.4.-.-" evidence="7"/>
<dbReference type="Pfam" id="PF00534">
    <property type="entry name" value="Glycos_transf_1"/>
    <property type="match status" value="1"/>
</dbReference>